<dbReference type="InterPro" id="IPR012340">
    <property type="entry name" value="NA-bd_OB-fold"/>
</dbReference>
<comment type="caution">
    <text evidence="5">The sequence shown here is derived from an EMBL/GenBank/DDBJ whole genome shotgun (WGS) entry which is preliminary data.</text>
</comment>
<dbReference type="PROSITE" id="PS51257">
    <property type="entry name" value="PROKAR_LIPOPROTEIN"/>
    <property type="match status" value="1"/>
</dbReference>
<comment type="caution">
    <text evidence="2">Lacks conserved residue(s) required for the propagation of feature annotation.</text>
</comment>
<name>A0A2V2FLX6_9FIRM</name>
<dbReference type="GO" id="GO:0009295">
    <property type="term" value="C:nucleoid"/>
    <property type="evidence" value="ECO:0007669"/>
    <property type="project" value="TreeGrafter"/>
</dbReference>
<dbReference type="GO" id="GO:0006260">
    <property type="term" value="P:DNA replication"/>
    <property type="evidence" value="ECO:0007669"/>
    <property type="project" value="InterPro"/>
</dbReference>
<comment type="subunit">
    <text evidence="2">Homotetramer.</text>
</comment>
<feature type="compositionally biased region" description="Polar residues" evidence="4">
    <location>
        <begin position="127"/>
        <end position="145"/>
    </location>
</feature>
<dbReference type="Gene3D" id="2.40.50.140">
    <property type="entry name" value="Nucleic acid-binding proteins"/>
    <property type="match status" value="1"/>
</dbReference>
<dbReference type="Pfam" id="PF00436">
    <property type="entry name" value="SSB"/>
    <property type="match status" value="1"/>
</dbReference>
<keyword evidence="1 2" id="KW-0238">DNA-binding</keyword>
<evidence type="ECO:0000256" key="4">
    <source>
        <dbReference type="SAM" id="MobiDB-lite"/>
    </source>
</evidence>
<dbReference type="OrthoDB" id="9809878at2"/>
<accession>A0A2V2FLX6</accession>
<reference evidence="5" key="2">
    <citation type="submission" date="2022-03" db="EMBL/GenBank/DDBJ databases">
        <title>First case of bacteraemia caused by Dielma fastidiosa in a patient hospitalised with diverticulitis.</title>
        <authorList>
            <person name="Forman-Ankjaer B."/>
            <person name="Hvid-Jensen F."/>
            <person name="Kobel C.M."/>
            <person name="Greve T."/>
        </authorList>
    </citation>
    <scope>NUCLEOTIDE SEQUENCE</scope>
    <source>
        <strain evidence="5">AUH_DF_2021</strain>
    </source>
</reference>
<dbReference type="PROSITE" id="PS50935">
    <property type="entry name" value="SSB"/>
    <property type="match status" value="1"/>
</dbReference>
<dbReference type="InterPro" id="IPR011344">
    <property type="entry name" value="ssDNA-bd"/>
</dbReference>
<dbReference type="Proteomes" id="UP001276902">
    <property type="component" value="Unassembled WGS sequence"/>
</dbReference>
<dbReference type="EMBL" id="QJKH01000012">
    <property type="protein sequence ID" value="PXX77099.1"/>
    <property type="molecule type" value="Genomic_DNA"/>
</dbReference>
<reference evidence="6 7" key="1">
    <citation type="submission" date="2018-05" db="EMBL/GenBank/DDBJ databases">
        <title>Genomic Encyclopedia of Type Strains, Phase IV (KMG-IV): sequencing the most valuable type-strain genomes for metagenomic binning, comparative biology and taxonomic classification.</title>
        <authorList>
            <person name="Goeker M."/>
        </authorList>
    </citation>
    <scope>NUCLEOTIDE SEQUENCE [LARGE SCALE GENOMIC DNA]</scope>
    <source>
        <strain evidence="6 7">JC118</strain>
    </source>
</reference>
<dbReference type="NCBIfam" id="TIGR00621">
    <property type="entry name" value="ssb"/>
    <property type="match status" value="1"/>
</dbReference>
<sequence length="155" mass="17240">MINRVVLVGRITKDPELRKTQSGLSTVSFTVACNRRFTSQGQEPQADFINCVAWRQTADYMANYVKKGALLGVEGRIQTRNYEDQTGKRVYVTEVVCDSVQTLVRSNTEGQSNYQPSYQASAPADNSGYTPDSPTSYDNDFSTETLDIASDDLPF</sequence>
<proteinExistence type="inferred from homology"/>
<protein>
    <recommendedName>
        <fullName evidence="2 3">Single-stranded DNA-binding protein</fullName>
        <shortName evidence="2">SSB</shortName>
    </recommendedName>
</protein>
<gene>
    <name evidence="5" type="primary">ssb</name>
    <name evidence="6" type="ORF">DES51_11239</name>
    <name evidence="5" type="ORF">MQE39_16460</name>
</gene>
<feature type="compositionally biased region" description="Polar residues" evidence="4">
    <location>
        <begin position="108"/>
        <end position="120"/>
    </location>
</feature>
<dbReference type="InterPro" id="IPR000424">
    <property type="entry name" value="Primosome_PriB/ssb"/>
</dbReference>
<keyword evidence="7" id="KW-1185">Reference proteome</keyword>
<evidence type="ECO:0000313" key="6">
    <source>
        <dbReference type="EMBL" id="PXX77099.1"/>
    </source>
</evidence>
<dbReference type="PANTHER" id="PTHR10302:SF27">
    <property type="entry name" value="SINGLE-STRANDED DNA-BINDING PROTEIN"/>
    <property type="match status" value="1"/>
</dbReference>
<dbReference type="STRING" id="1034346.GCA_000313565_00922"/>
<dbReference type="HAMAP" id="MF_00984">
    <property type="entry name" value="SSB"/>
    <property type="match status" value="1"/>
</dbReference>
<evidence type="ECO:0000313" key="5">
    <source>
        <dbReference type="EMBL" id="MDY5169710.1"/>
    </source>
</evidence>
<dbReference type="GO" id="GO:0003697">
    <property type="term" value="F:single-stranded DNA binding"/>
    <property type="evidence" value="ECO:0007669"/>
    <property type="project" value="UniProtKB-UniRule"/>
</dbReference>
<dbReference type="GeneID" id="94440412"/>
<dbReference type="PIRSF" id="PIRSF002070">
    <property type="entry name" value="SSB"/>
    <property type="match status" value="1"/>
</dbReference>
<evidence type="ECO:0000313" key="7">
    <source>
        <dbReference type="Proteomes" id="UP000247612"/>
    </source>
</evidence>
<evidence type="ECO:0000256" key="1">
    <source>
        <dbReference type="ARBA" id="ARBA00023125"/>
    </source>
</evidence>
<dbReference type="PANTHER" id="PTHR10302">
    <property type="entry name" value="SINGLE-STRANDED DNA-BINDING PROTEIN"/>
    <property type="match status" value="1"/>
</dbReference>
<feature type="region of interest" description="Disordered" evidence="4">
    <location>
        <begin position="108"/>
        <end position="155"/>
    </location>
</feature>
<organism evidence="5 8">
    <name type="scientific">Dielma fastidiosa</name>
    <dbReference type="NCBI Taxonomy" id="1034346"/>
    <lineage>
        <taxon>Bacteria</taxon>
        <taxon>Bacillati</taxon>
        <taxon>Bacillota</taxon>
        <taxon>Erysipelotrichia</taxon>
        <taxon>Erysipelotrichales</taxon>
        <taxon>Erysipelotrichaceae</taxon>
        <taxon>Dielma</taxon>
    </lineage>
</organism>
<dbReference type="AlphaFoldDB" id="A0A2V2FLX6"/>
<dbReference type="CDD" id="cd04496">
    <property type="entry name" value="SSB_OBF"/>
    <property type="match status" value="1"/>
</dbReference>
<dbReference type="EMBL" id="JALDAW010000023">
    <property type="protein sequence ID" value="MDY5169710.1"/>
    <property type="molecule type" value="Genomic_DNA"/>
</dbReference>
<evidence type="ECO:0000313" key="8">
    <source>
        <dbReference type="Proteomes" id="UP001276902"/>
    </source>
</evidence>
<dbReference type="Proteomes" id="UP000247612">
    <property type="component" value="Unassembled WGS sequence"/>
</dbReference>
<dbReference type="RefSeq" id="WP_022937235.1">
    <property type="nucleotide sequence ID" value="NZ_BAABZA010000001.1"/>
</dbReference>
<dbReference type="SUPFAM" id="SSF50249">
    <property type="entry name" value="Nucleic acid-binding proteins"/>
    <property type="match status" value="1"/>
</dbReference>
<evidence type="ECO:0000256" key="3">
    <source>
        <dbReference type="PIRNR" id="PIRNR002070"/>
    </source>
</evidence>
<evidence type="ECO:0000256" key="2">
    <source>
        <dbReference type="HAMAP-Rule" id="MF_00984"/>
    </source>
</evidence>